<evidence type="ECO:0000256" key="1">
    <source>
        <dbReference type="SAM" id="MobiDB-lite"/>
    </source>
</evidence>
<evidence type="ECO:0000313" key="2">
    <source>
        <dbReference type="EMBL" id="GBL78496.1"/>
    </source>
</evidence>
<name>A0A4Y2AGZ4_ARAVE</name>
<feature type="region of interest" description="Disordered" evidence="1">
    <location>
        <begin position="26"/>
        <end position="59"/>
    </location>
</feature>
<sequence length="91" mass="10523">MRGKIHKICVSYSSVHDEVKHDMAAARSGRRGLWDSSDGDFPPNETQMSTSFPRKSSRKVRQPHIYWSYVRFLSQVHQDHIPQLKNSVSNP</sequence>
<gene>
    <name evidence="2" type="ORF">AVEN_42978_1</name>
</gene>
<reference evidence="2 3" key="1">
    <citation type="journal article" date="2019" name="Sci. Rep.">
        <title>Orb-weaving spider Araneus ventricosus genome elucidates the spidroin gene catalogue.</title>
        <authorList>
            <person name="Kono N."/>
            <person name="Nakamura H."/>
            <person name="Ohtoshi R."/>
            <person name="Moran D.A.P."/>
            <person name="Shinohara A."/>
            <person name="Yoshida Y."/>
            <person name="Fujiwara M."/>
            <person name="Mori M."/>
            <person name="Tomita M."/>
            <person name="Arakawa K."/>
        </authorList>
    </citation>
    <scope>NUCLEOTIDE SEQUENCE [LARGE SCALE GENOMIC DNA]</scope>
</reference>
<dbReference type="EMBL" id="BGPR01000015">
    <property type="protein sequence ID" value="GBL78496.1"/>
    <property type="molecule type" value="Genomic_DNA"/>
</dbReference>
<comment type="caution">
    <text evidence="2">The sequence shown here is derived from an EMBL/GenBank/DDBJ whole genome shotgun (WGS) entry which is preliminary data.</text>
</comment>
<organism evidence="2 3">
    <name type="scientific">Araneus ventricosus</name>
    <name type="common">Orbweaver spider</name>
    <name type="synonym">Epeira ventricosa</name>
    <dbReference type="NCBI Taxonomy" id="182803"/>
    <lineage>
        <taxon>Eukaryota</taxon>
        <taxon>Metazoa</taxon>
        <taxon>Ecdysozoa</taxon>
        <taxon>Arthropoda</taxon>
        <taxon>Chelicerata</taxon>
        <taxon>Arachnida</taxon>
        <taxon>Araneae</taxon>
        <taxon>Araneomorphae</taxon>
        <taxon>Entelegynae</taxon>
        <taxon>Araneoidea</taxon>
        <taxon>Araneidae</taxon>
        <taxon>Araneus</taxon>
    </lineage>
</organism>
<accession>A0A4Y2AGZ4</accession>
<proteinExistence type="predicted"/>
<dbReference type="Proteomes" id="UP000499080">
    <property type="component" value="Unassembled WGS sequence"/>
</dbReference>
<keyword evidence="3" id="KW-1185">Reference proteome</keyword>
<dbReference type="AlphaFoldDB" id="A0A4Y2AGZ4"/>
<protein>
    <submittedName>
        <fullName evidence="2">Uncharacterized protein</fullName>
    </submittedName>
</protein>
<evidence type="ECO:0000313" key="3">
    <source>
        <dbReference type="Proteomes" id="UP000499080"/>
    </source>
</evidence>
<feature type="compositionally biased region" description="Polar residues" evidence="1">
    <location>
        <begin position="44"/>
        <end position="54"/>
    </location>
</feature>